<organism evidence="1 2">
    <name type="scientific">Orchesella dallaii</name>
    <dbReference type="NCBI Taxonomy" id="48710"/>
    <lineage>
        <taxon>Eukaryota</taxon>
        <taxon>Metazoa</taxon>
        <taxon>Ecdysozoa</taxon>
        <taxon>Arthropoda</taxon>
        <taxon>Hexapoda</taxon>
        <taxon>Collembola</taxon>
        <taxon>Entomobryomorpha</taxon>
        <taxon>Entomobryoidea</taxon>
        <taxon>Orchesellidae</taxon>
        <taxon>Orchesellinae</taxon>
        <taxon>Orchesella</taxon>
    </lineage>
</organism>
<protein>
    <recommendedName>
        <fullName evidence="3">RING-type E3 ubiquitin transferase</fullName>
    </recommendedName>
</protein>
<reference evidence="1 2" key="1">
    <citation type="submission" date="2024-08" db="EMBL/GenBank/DDBJ databases">
        <authorList>
            <person name="Cucini C."/>
            <person name="Frati F."/>
        </authorList>
    </citation>
    <scope>NUCLEOTIDE SEQUENCE [LARGE SCALE GENOMIC DNA]</scope>
</reference>
<proteinExistence type="predicted"/>
<evidence type="ECO:0000313" key="2">
    <source>
        <dbReference type="Proteomes" id="UP001642540"/>
    </source>
</evidence>
<name>A0ABP1REP7_9HEXA</name>
<sequence length="318" mass="36489">MSMSTLRPTDPSAFLCFPTDQKSAIYEIFGCFRCQKIPHPDHYFICEEKGHRICSRCANSENPIGSSQKGEEVLASAFQPNNSSLQESCCTPGTGKLRRGPPQLLHTLLKNCAWECKYKDRGCTESFLGSDRIFQCHFYRCNVEAFSIRNAVHHLENIHEAYRFDGPLNILTVPFDALIDSRRLLALIKWNDEYFLFSTEISDNKIFMWIWNMQVFDKDDEADIICKMKLEGATSDGKTRRKEYSNCFMAFIGTCLPYKFSARDVIAEEDCFGMPLDWFKNHYSKADEKDTATYSVTIYLRKTNKVSGSVSSDTNKDV</sequence>
<dbReference type="EMBL" id="CAXLJM020000068">
    <property type="protein sequence ID" value="CAL8124670.1"/>
    <property type="molecule type" value="Genomic_DNA"/>
</dbReference>
<dbReference type="Proteomes" id="UP001642540">
    <property type="component" value="Unassembled WGS sequence"/>
</dbReference>
<comment type="caution">
    <text evidence="1">The sequence shown here is derived from an EMBL/GenBank/DDBJ whole genome shotgun (WGS) entry which is preliminary data.</text>
</comment>
<accession>A0ABP1REP7</accession>
<gene>
    <name evidence="1" type="ORF">ODALV1_LOCUS20716</name>
</gene>
<evidence type="ECO:0000313" key="1">
    <source>
        <dbReference type="EMBL" id="CAL8124670.1"/>
    </source>
</evidence>
<evidence type="ECO:0008006" key="3">
    <source>
        <dbReference type="Google" id="ProtNLM"/>
    </source>
</evidence>
<keyword evidence="2" id="KW-1185">Reference proteome</keyword>